<gene>
    <name evidence="2" type="ordered locus">Achl_4612</name>
</gene>
<dbReference type="InterPro" id="IPR006059">
    <property type="entry name" value="SBP"/>
</dbReference>
<dbReference type="eggNOG" id="COG1653">
    <property type="taxonomic scope" value="Bacteria"/>
</dbReference>
<dbReference type="EMBL" id="CP001343">
    <property type="protein sequence ID" value="ACL42563.1"/>
    <property type="molecule type" value="Genomic_DNA"/>
</dbReference>
<dbReference type="InterPro" id="IPR050490">
    <property type="entry name" value="Bact_solute-bd_prot1"/>
</dbReference>
<dbReference type="Gene3D" id="3.40.190.10">
    <property type="entry name" value="Periplasmic binding protein-like II"/>
    <property type="match status" value="1"/>
</dbReference>
<keyword evidence="2" id="KW-0614">Plasmid</keyword>
<geneLocation type="plasmid" evidence="2 3">
    <name>pACHL02</name>
</geneLocation>
<name>B8HJG5_PSECP</name>
<keyword evidence="3" id="KW-1185">Reference proteome</keyword>
<dbReference type="Pfam" id="PF01547">
    <property type="entry name" value="SBP_bac_1"/>
    <property type="match status" value="1"/>
</dbReference>
<dbReference type="PROSITE" id="PS51257">
    <property type="entry name" value="PROKAR_LIPOPROTEIN"/>
    <property type="match status" value="1"/>
</dbReference>
<evidence type="ECO:0000256" key="1">
    <source>
        <dbReference type="SAM" id="SignalP"/>
    </source>
</evidence>
<dbReference type="RefSeq" id="WP_012623593.1">
    <property type="nucleotide sequence ID" value="NC_011881.1"/>
</dbReference>
<evidence type="ECO:0000313" key="3">
    <source>
        <dbReference type="Proteomes" id="UP000002505"/>
    </source>
</evidence>
<keyword evidence="1" id="KW-0732">Signal</keyword>
<feature type="signal peptide" evidence="1">
    <location>
        <begin position="1"/>
        <end position="22"/>
    </location>
</feature>
<dbReference type="Proteomes" id="UP000002505">
    <property type="component" value="Plasmid pACHL02"/>
</dbReference>
<dbReference type="KEGG" id="ach:Achl_4612"/>
<accession>B8HJG5</accession>
<dbReference type="PANTHER" id="PTHR43649">
    <property type="entry name" value="ARABINOSE-BINDING PROTEIN-RELATED"/>
    <property type="match status" value="1"/>
</dbReference>
<dbReference type="OrthoDB" id="8317736at2"/>
<sequence>MRAISRRQVLAGLGALSVSALALTACNPSSQQSGSSGSGTFKILQYEDPTTPQGQGWQKAVELFKAKHPDVNVDVQQTSFEAFRQNAKILLSGNDVPDVVEFNKGNADGGQLASQGLLESLNDAVAKFGWDKKVTGSMAAFAKYDQDGKAGSGDWYGIPNVGEYVYFYYNKAKFAKAGITETPKDLASFEMAMDKLKAAGELPISSSASTSQGFNQMWVWYSLISAQASRKEIDDFMFIKDKTDFHSGAWKSGTERFQQWIDKGYVGDQLGGLSFEQATVNFLSEKAAMLPWNNGMFARIRKDASFDWGFFIMPGAKLSMGSSGHLWGVPAKSKNKELAYDWIETTLSPEVQNLIGQKGGLPLAGDINAISDPLTKELTEKFNDVVKADTLSFYPDYPVPGFLDFIQNHMQAMSNKNETASQYLDALQTFYDKGTKS</sequence>
<dbReference type="PANTHER" id="PTHR43649:SF12">
    <property type="entry name" value="DIACETYLCHITOBIOSE BINDING PROTEIN DASA"/>
    <property type="match status" value="1"/>
</dbReference>
<reference evidence="2" key="1">
    <citation type="submission" date="2009-01" db="EMBL/GenBank/DDBJ databases">
        <title>Complete sequence of plasmid2 of Arthrobacter chlorophenolicus A6.</title>
        <authorList>
            <consortium name="US DOE Joint Genome Institute"/>
            <person name="Lucas S."/>
            <person name="Copeland A."/>
            <person name="Lapidus A."/>
            <person name="Glavina del Rio T."/>
            <person name="Tice H."/>
            <person name="Bruce D."/>
            <person name="Goodwin L."/>
            <person name="Pitluck S."/>
            <person name="Goltsman E."/>
            <person name="Clum A."/>
            <person name="Larimer F."/>
            <person name="Land M."/>
            <person name="Hauser L."/>
            <person name="Kyrpides N."/>
            <person name="Mikhailova N."/>
            <person name="Jansson J."/>
            <person name="Richardson P."/>
        </authorList>
    </citation>
    <scope>NUCLEOTIDE SEQUENCE [LARGE SCALE GENOMIC DNA]</scope>
    <source>
        <strain evidence="2">A6</strain>
        <plasmid evidence="2">pACHL02</plasmid>
    </source>
</reference>
<proteinExistence type="predicted"/>
<protein>
    <submittedName>
        <fullName evidence="2">Extracellular solute-binding protein family 1</fullName>
    </submittedName>
</protein>
<evidence type="ECO:0000313" key="2">
    <source>
        <dbReference type="EMBL" id="ACL42563.1"/>
    </source>
</evidence>
<organism evidence="2 3">
    <name type="scientific">Pseudarthrobacter chlorophenolicus (strain ATCC 700700 / DSM 12829 / CIP 107037 / JCM 12360 / KCTC 9906 / NCIMB 13794 / A6)</name>
    <name type="common">Arthrobacter chlorophenolicus</name>
    <dbReference type="NCBI Taxonomy" id="452863"/>
    <lineage>
        <taxon>Bacteria</taxon>
        <taxon>Bacillati</taxon>
        <taxon>Actinomycetota</taxon>
        <taxon>Actinomycetes</taxon>
        <taxon>Micrococcales</taxon>
        <taxon>Micrococcaceae</taxon>
        <taxon>Pseudarthrobacter</taxon>
    </lineage>
</organism>
<dbReference type="PROSITE" id="PS51318">
    <property type="entry name" value="TAT"/>
    <property type="match status" value="1"/>
</dbReference>
<dbReference type="HOGENOM" id="CLU_031285_12_1_11"/>
<feature type="chain" id="PRO_5039239943" evidence="1">
    <location>
        <begin position="23"/>
        <end position="437"/>
    </location>
</feature>
<dbReference type="SUPFAM" id="SSF53850">
    <property type="entry name" value="Periplasmic binding protein-like II"/>
    <property type="match status" value="1"/>
</dbReference>
<dbReference type="AlphaFoldDB" id="B8HJG5"/>
<dbReference type="InterPro" id="IPR006311">
    <property type="entry name" value="TAT_signal"/>
</dbReference>